<gene>
    <name evidence="4" type="ORF">GSLYS_00002391001</name>
</gene>
<evidence type="ECO:0000256" key="1">
    <source>
        <dbReference type="ARBA" id="ARBA00008535"/>
    </source>
</evidence>
<keyword evidence="2" id="KW-0547">Nucleotide-binding</keyword>
<accession>A0AAV2H7N6</accession>
<keyword evidence="5" id="KW-1185">Reference proteome</keyword>
<evidence type="ECO:0000313" key="4">
    <source>
        <dbReference type="EMBL" id="CAL1528221.1"/>
    </source>
</evidence>
<evidence type="ECO:0000259" key="3">
    <source>
        <dbReference type="Pfam" id="PF04548"/>
    </source>
</evidence>
<evidence type="ECO:0000313" key="5">
    <source>
        <dbReference type="Proteomes" id="UP001497497"/>
    </source>
</evidence>
<feature type="domain" description="AIG1-type G" evidence="3">
    <location>
        <begin position="94"/>
        <end position="176"/>
    </location>
</feature>
<sequence length="177" mass="20290">DQFAYYNTGPFEHNEEWHKIMNAIENTPVILRGNFENNEYLFTEAGTDVFKVLMFGKPIGSVYSVMHQLDNMGVACQYRHLDLLTELEEISYFTAILLVVSCANLLQRDKDVLRKVITKYSHAIRKNGILIVIDGDTVDLRQNDHTFAAWCNKENDIIKDMLSACAGRAVLFDYETS</sequence>
<dbReference type="InterPro" id="IPR027417">
    <property type="entry name" value="P-loop_NTPase"/>
</dbReference>
<protein>
    <recommendedName>
        <fullName evidence="3">AIG1-type G domain-containing protein</fullName>
    </recommendedName>
</protein>
<proteinExistence type="inferred from homology"/>
<dbReference type="AlphaFoldDB" id="A0AAV2H7N6"/>
<dbReference type="Gene3D" id="3.40.50.300">
    <property type="entry name" value="P-loop containing nucleotide triphosphate hydrolases"/>
    <property type="match status" value="1"/>
</dbReference>
<evidence type="ECO:0000256" key="2">
    <source>
        <dbReference type="ARBA" id="ARBA00022741"/>
    </source>
</evidence>
<comment type="caution">
    <text evidence="4">The sequence shown here is derived from an EMBL/GenBank/DDBJ whole genome shotgun (WGS) entry which is preliminary data.</text>
</comment>
<comment type="similarity">
    <text evidence="1">Belongs to the TRAFAC class TrmE-Era-EngA-EngB-Septin-like GTPase superfamily. AIG1/Toc34/Toc159-like paraseptin GTPase family. IAN subfamily.</text>
</comment>
<dbReference type="Pfam" id="PF04548">
    <property type="entry name" value="AIG1"/>
    <property type="match status" value="1"/>
</dbReference>
<dbReference type="GO" id="GO:0005525">
    <property type="term" value="F:GTP binding"/>
    <property type="evidence" value="ECO:0007669"/>
    <property type="project" value="InterPro"/>
</dbReference>
<organism evidence="4 5">
    <name type="scientific">Lymnaea stagnalis</name>
    <name type="common">Great pond snail</name>
    <name type="synonym">Helix stagnalis</name>
    <dbReference type="NCBI Taxonomy" id="6523"/>
    <lineage>
        <taxon>Eukaryota</taxon>
        <taxon>Metazoa</taxon>
        <taxon>Spiralia</taxon>
        <taxon>Lophotrochozoa</taxon>
        <taxon>Mollusca</taxon>
        <taxon>Gastropoda</taxon>
        <taxon>Heterobranchia</taxon>
        <taxon>Euthyneura</taxon>
        <taxon>Panpulmonata</taxon>
        <taxon>Hygrophila</taxon>
        <taxon>Lymnaeoidea</taxon>
        <taxon>Lymnaeidae</taxon>
        <taxon>Lymnaea</taxon>
    </lineage>
</organism>
<name>A0AAV2H7N6_LYMST</name>
<dbReference type="Proteomes" id="UP001497497">
    <property type="component" value="Unassembled WGS sequence"/>
</dbReference>
<dbReference type="InterPro" id="IPR006703">
    <property type="entry name" value="G_AIG1"/>
</dbReference>
<feature type="non-terminal residue" evidence="4">
    <location>
        <position position="1"/>
    </location>
</feature>
<feature type="non-terminal residue" evidence="4">
    <location>
        <position position="177"/>
    </location>
</feature>
<reference evidence="4 5" key="1">
    <citation type="submission" date="2024-04" db="EMBL/GenBank/DDBJ databases">
        <authorList>
            <consortium name="Genoscope - CEA"/>
            <person name="William W."/>
        </authorList>
    </citation>
    <scope>NUCLEOTIDE SEQUENCE [LARGE SCALE GENOMIC DNA]</scope>
</reference>
<dbReference type="EMBL" id="CAXITT010000028">
    <property type="protein sequence ID" value="CAL1528221.1"/>
    <property type="molecule type" value="Genomic_DNA"/>
</dbReference>